<dbReference type="AlphaFoldDB" id="A0A5B7K268"/>
<feature type="region of interest" description="Disordered" evidence="1">
    <location>
        <begin position="1"/>
        <end position="73"/>
    </location>
</feature>
<accession>A0A5B7K268</accession>
<sequence>MGSVRRGGGGGSGDEDNGTREQDGAEAQIFGGPAGATTSEAPPPSHVAGDPFARPRPKLIDSNTPSSPSSLSSRHFRRLALSLFSPALTPGALRHPGMECQWSSRHRCGTPGVCPYLRLRFEVVDVG</sequence>
<organism evidence="2 3">
    <name type="scientific">Portunus trituberculatus</name>
    <name type="common">Swimming crab</name>
    <name type="synonym">Neptunus trituberculatus</name>
    <dbReference type="NCBI Taxonomy" id="210409"/>
    <lineage>
        <taxon>Eukaryota</taxon>
        <taxon>Metazoa</taxon>
        <taxon>Ecdysozoa</taxon>
        <taxon>Arthropoda</taxon>
        <taxon>Crustacea</taxon>
        <taxon>Multicrustacea</taxon>
        <taxon>Malacostraca</taxon>
        <taxon>Eumalacostraca</taxon>
        <taxon>Eucarida</taxon>
        <taxon>Decapoda</taxon>
        <taxon>Pleocyemata</taxon>
        <taxon>Brachyura</taxon>
        <taxon>Eubrachyura</taxon>
        <taxon>Portunoidea</taxon>
        <taxon>Portunidae</taxon>
        <taxon>Portuninae</taxon>
        <taxon>Portunus</taxon>
    </lineage>
</organism>
<keyword evidence="3" id="KW-1185">Reference proteome</keyword>
<dbReference type="EMBL" id="VSRR010125324">
    <property type="protein sequence ID" value="MPD00996.1"/>
    <property type="molecule type" value="Genomic_DNA"/>
</dbReference>
<feature type="compositionally biased region" description="Gly residues" evidence="1">
    <location>
        <begin position="1"/>
        <end position="12"/>
    </location>
</feature>
<name>A0A5B7K268_PORTR</name>
<protein>
    <submittedName>
        <fullName evidence="2">Uncharacterized protein</fullName>
    </submittedName>
</protein>
<dbReference type="Proteomes" id="UP000324222">
    <property type="component" value="Unassembled WGS sequence"/>
</dbReference>
<evidence type="ECO:0000256" key="1">
    <source>
        <dbReference type="SAM" id="MobiDB-lite"/>
    </source>
</evidence>
<gene>
    <name evidence="2" type="ORF">E2C01_096506</name>
</gene>
<evidence type="ECO:0000313" key="2">
    <source>
        <dbReference type="EMBL" id="MPD00996.1"/>
    </source>
</evidence>
<reference evidence="2 3" key="1">
    <citation type="submission" date="2019-05" db="EMBL/GenBank/DDBJ databases">
        <title>Another draft genome of Portunus trituberculatus and its Hox gene families provides insights of decapod evolution.</title>
        <authorList>
            <person name="Jeong J.-H."/>
            <person name="Song I."/>
            <person name="Kim S."/>
            <person name="Choi T."/>
            <person name="Kim D."/>
            <person name="Ryu S."/>
            <person name="Kim W."/>
        </authorList>
    </citation>
    <scope>NUCLEOTIDE SEQUENCE [LARGE SCALE GENOMIC DNA]</scope>
    <source>
        <tissue evidence="2">Muscle</tissue>
    </source>
</reference>
<comment type="caution">
    <text evidence="2">The sequence shown here is derived from an EMBL/GenBank/DDBJ whole genome shotgun (WGS) entry which is preliminary data.</text>
</comment>
<evidence type="ECO:0000313" key="3">
    <source>
        <dbReference type="Proteomes" id="UP000324222"/>
    </source>
</evidence>
<proteinExistence type="predicted"/>